<dbReference type="SUPFAM" id="SSF53300">
    <property type="entry name" value="vWA-like"/>
    <property type="match status" value="1"/>
</dbReference>
<dbReference type="Proteomes" id="UP000307999">
    <property type="component" value="Unassembled WGS sequence"/>
</dbReference>
<evidence type="ECO:0000313" key="3">
    <source>
        <dbReference type="Proteomes" id="UP000307999"/>
    </source>
</evidence>
<accession>A0A4U1B4J8</accession>
<sequence length="298" mass="33909">MSTLLDPNILSKLADLPLIARRLAHGLLQGPHTSMMRGTGIEFSQYRAYEPGDDLARLDWKLFARSDKYFIRQAERESDIKVQFICDSSASMSISGKSANTSATLTKIEYARMLIATLAYLAQQQGDSVSLSAQSSTVQIDTSMHNGQRHLQRLMVNLAQIECHGIFPGQQRQDLARILSANMVVLVTDFSQQDDEIFEFIESLAGQNREVIVFQLQSLQELNFSYQGLIRFIDPETGEDKIVNAEQIKTDVLTRQQAYMQQVKQRMNKLGIELYSCIIEQPLDDALRHFLQNRMKLR</sequence>
<name>A0A4U1B4J8_9GAMM</name>
<dbReference type="AlphaFoldDB" id="A0A4U1B4J8"/>
<evidence type="ECO:0000259" key="1">
    <source>
        <dbReference type="Pfam" id="PF01882"/>
    </source>
</evidence>
<dbReference type="PANTHER" id="PTHR33608:SF7">
    <property type="entry name" value="DUF58 DOMAIN-CONTAINING PROTEIN"/>
    <property type="match status" value="1"/>
</dbReference>
<keyword evidence="3" id="KW-1185">Reference proteome</keyword>
<dbReference type="RefSeq" id="WP_136736363.1">
    <property type="nucleotide sequence ID" value="NZ_SWDB01000029.1"/>
</dbReference>
<proteinExistence type="predicted"/>
<organism evidence="2 3">
    <name type="scientific">Thalassotalea mangrovi</name>
    <dbReference type="NCBI Taxonomy" id="2572245"/>
    <lineage>
        <taxon>Bacteria</taxon>
        <taxon>Pseudomonadati</taxon>
        <taxon>Pseudomonadota</taxon>
        <taxon>Gammaproteobacteria</taxon>
        <taxon>Alteromonadales</taxon>
        <taxon>Colwelliaceae</taxon>
        <taxon>Thalassotalea</taxon>
    </lineage>
</organism>
<dbReference type="OrthoDB" id="9812729at2"/>
<gene>
    <name evidence="2" type="ORF">E8M12_11890</name>
</gene>
<dbReference type="PANTHER" id="PTHR33608">
    <property type="entry name" value="BLL2464 PROTEIN"/>
    <property type="match status" value="1"/>
</dbReference>
<dbReference type="InterPro" id="IPR036465">
    <property type="entry name" value="vWFA_dom_sf"/>
</dbReference>
<comment type="caution">
    <text evidence="2">The sequence shown here is derived from an EMBL/GenBank/DDBJ whole genome shotgun (WGS) entry which is preliminary data.</text>
</comment>
<dbReference type="InterPro" id="IPR002881">
    <property type="entry name" value="DUF58"/>
</dbReference>
<feature type="domain" description="DUF58" evidence="1">
    <location>
        <begin position="45"/>
        <end position="248"/>
    </location>
</feature>
<evidence type="ECO:0000313" key="2">
    <source>
        <dbReference type="EMBL" id="TKB44346.1"/>
    </source>
</evidence>
<protein>
    <submittedName>
        <fullName evidence="2">DUF58 domain-containing protein</fullName>
    </submittedName>
</protein>
<dbReference type="EMBL" id="SWDB01000029">
    <property type="protein sequence ID" value="TKB44346.1"/>
    <property type="molecule type" value="Genomic_DNA"/>
</dbReference>
<dbReference type="Pfam" id="PF01882">
    <property type="entry name" value="DUF58"/>
    <property type="match status" value="1"/>
</dbReference>
<reference evidence="2 3" key="1">
    <citation type="submission" date="2019-04" db="EMBL/GenBank/DDBJ databases">
        <title>Thalassotalea guangxiensis sp. nov., isolated from sediment of the coastal wetland.</title>
        <authorList>
            <person name="Zheng S."/>
            <person name="Zhang D."/>
        </authorList>
    </citation>
    <scope>NUCLEOTIDE SEQUENCE [LARGE SCALE GENOMIC DNA]</scope>
    <source>
        <strain evidence="2 3">ZS-4</strain>
    </source>
</reference>